<dbReference type="GO" id="GO:0003824">
    <property type="term" value="F:catalytic activity"/>
    <property type="evidence" value="ECO:0007669"/>
    <property type="project" value="InterPro"/>
</dbReference>
<dbReference type="Gene3D" id="1.10.1670.10">
    <property type="entry name" value="Helix-hairpin-Helix base-excision DNA repair enzymes (C-terminal)"/>
    <property type="match status" value="1"/>
</dbReference>
<keyword evidence="5" id="KW-0614">Plasmid</keyword>
<dbReference type="Gene3D" id="1.10.340.30">
    <property type="entry name" value="Hypothetical protein, domain 2"/>
    <property type="match status" value="1"/>
</dbReference>
<dbReference type="OrthoDB" id="9800977at2"/>
<dbReference type="GO" id="GO:0046872">
    <property type="term" value="F:metal ion binding"/>
    <property type="evidence" value="ECO:0007669"/>
    <property type="project" value="UniProtKB-KW"/>
</dbReference>
<dbReference type="PANTHER" id="PTHR10359">
    <property type="entry name" value="A/G-SPECIFIC ADENINE GLYCOSYLASE/ENDONUCLEASE III"/>
    <property type="match status" value="1"/>
</dbReference>
<dbReference type="KEGG" id="gba:J421_6207"/>
<dbReference type="RefSeq" id="WP_025415034.1">
    <property type="nucleotide sequence ID" value="NZ_CP007130.1"/>
</dbReference>
<keyword evidence="3" id="KW-0408">Iron</keyword>
<evidence type="ECO:0000256" key="1">
    <source>
        <dbReference type="ARBA" id="ARBA00022485"/>
    </source>
</evidence>
<dbReference type="SUPFAM" id="SSF48150">
    <property type="entry name" value="DNA-glycosylase"/>
    <property type="match status" value="1"/>
</dbReference>
<accession>W0RTH3</accession>
<proteinExistence type="predicted"/>
<sequence>MGARIDLPPLAATLRAMYGRPTAPAPRSAFEWVLWENVAYLADEETRAIAFGELRDRVGLTPEAIVATPLEALHAITARGILAARFAGKLHLAAQRAVVEHAGDLDTAVRTAFARSPSAALAVLTGFPSIGQPGAERILLFMGLLPVLALDSAGLRVLQRLGAAREQRSYDATYRAVRAAVDASGPHPMPLLRELSLLLGTHGRRTCRRSAPRCDACPLRTSCDHAATMPLLPNGSLAPDVVPLPPS</sequence>
<geneLocation type="plasmid" evidence="5 6">
    <name>2</name>
</geneLocation>
<keyword evidence="4" id="KW-0411">Iron-sulfur</keyword>
<evidence type="ECO:0000313" key="6">
    <source>
        <dbReference type="Proteomes" id="UP000019151"/>
    </source>
</evidence>
<evidence type="ECO:0000256" key="4">
    <source>
        <dbReference type="ARBA" id="ARBA00023014"/>
    </source>
</evidence>
<evidence type="ECO:0000313" key="5">
    <source>
        <dbReference type="EMBL" id="AHG93742.1"/>
    </source>
</evidence>
<dbReference type="GO" id="GO:0006281">
    <property type="term" value="P:DNA repair"/>
    <property type="evidence" value="ECO:0007669"/>
    <property type="project" value="InterPro"/>
</dbReference>
<protein>
    <submittedName>
        <fullName evidence="5">DNA-3-methyladenine glycosylase III</fullName>
    </submittedName>
</protein>
<reference evidence="5 6" key="1">
    <citation type="journal article" date="2014" name="Genome Announc.">
        <title>Genome Sequence and Methylome of Soil Bacterium Gemmatirosa kalamazoonensis KBS708T, a Member of the Rarely Cultivated Gemmatimonadetes Phylum.</title>
        <authorList>
            <person name="Debruyn J.M."/>
            <person name="Radosevich M."/>
            <person name="Wommack K.E."/>
            <person name="Polson S.W."/>
            <person name="Hauser L.J."/>
            <person name="Fawaz M.N."/>
            <person name="Korlach J."/>
            <person name="Tsai Y.C."/>
        </authorList>
    </citation>
    <scope>NUCLEOTIDE SEQUENCE [LARGE SCALE GENOMIC DNA]</scope>
    <source>
        <strain evidence="5 6">KBS708</strain>
        <plasmid evidence="6">Plasmid 2</plasmid>
    </source>
</reference>
<dbReference type="Proteomes" id="UP000019151">
    <property type="component" value="Plasmid 2"/>
</dbReference>
<dbReference type="InterPro" id="IPR023170">
    <property type="entry name" value="HhH_base_excis_C"/>
</dbReference>
<name>W0RTH3_9BACT</name>
<evidence type="ECO:0000256" key="3">
    <source>
        <dbReference type="ARBA" id="ARBA00023004"/>
    </source>
</evidence>
<dbReference type="InterPro" id="IPR011257">
    <property type="entry name" value="DNA_glycosylase"/>
</dbReference>
<dbReference type="EMBL" id="CP007130">
    <property type="protein sequence ID" value="AHG93742.1"/>
    <property type="molecule type" value="Genomic_DNA"/>
</dbReference>
<keyword evidence="1" id="KW-0004">4Fe-4S</keyword>
<keyword evidence="2" id="KW-0479">Metal-binding</keyword>
<dbReference type="eggNOG" id="COG0177">
    <property type="taxonomic scope" value="Bacteria"/>
</dbReference>
<organism evidence="5 6">
    <name type="scientific">Gemmatirosa kalamazoonensis</name>
    <dbReference type="NCBI Taxonomy" id="861299"/>
    <lineage>
        <taxon>Bacteria</taxon>
        <taxon>Pseudomonadati</taxon>
        <taxon>Gemmatimonadota</taxon>
        <taxon>Gemmatimonadia</taxon>
        <taxon>Gemmatimonadales</taxon>
        <taxon>Gemmatimonadaceae</taxon>
        <taxon>Gemmatirosa</taxon>
    </lineage>
</organism>
<dbReference type="InParanoid" id="W0RTH3"/>
<dbReference type="HOGENOM" id="CLU_012862_3_4_0"/>
<keyword evidence="6" id="KW-1185">Reference proteome</keyword>
<dbReference type="AlphaFoldDB" id="W0RTH3"/>
<evidence type="ECO:0000256" key="2">
    <source>
        <dbReference type="ARBA" id="ARBA00022723"/>
    </source>
</evidence>
<dbReference type="GO" id="GO:0051539">
    <property type="term" value="F:4 iron, 4 sulfur cluster binding"/>
    <property type="evidence" value="ECO:0007669"/>
    <property type="project" value="UniProtKB-KW"/>
</dbReference>
<gene>
    <name evidence="5" type="ORF">J421_6207</name>
</gene>